<accession>A0A6G1IDD3</accession>
<sequence>MYFLSIKGSSPLSSGVDLSAYALPQIGFTVSTGALATKFGDYVPYLILGTAVSIVGSGLINKFEVATVTRNWVEFLIICGVGTGMAISQPYTAVQAILDEDDVMVGNGRVNLFWHSLSLCISETLFLNKLTAEVEVKTPQIPPGVVIAAGAYDLPTIAQSPVALHNLREAYTDAVRNISIFALVATCLVLIFTFGFDHRNVRSVAEARKHGERTTIGELGVEKGA</sequence>
<evidence type="ECO:0008006" key="8">
    <source>
        <dbReference type="Google" id="ProtNLM"/>
    </source>
</evidence>
<evidence type="ECO:0000256" key="5">
    <source>
        <dbReference type="SAM" id="Phobius"/>
    </source>
</evidence>
<feature type="transmembrane region" description="Helical" evidence="5">
    <location>
        <begin position="42"/>
        <end position="60"/>
    </location>
</feature>
<feature type="transmembrane region" description="Helical" evidence="5">
    <location>
        <begin position="72"/>
        <end position="91"/>
    </location>
</feature>
<keyword evidence="2 5" id="KW-0812">Transmembrane</keyword>
<evidence type="ECO:0000313" key="7">
    <source>
        <dbReference type="Proteomes" id="UP000799291"/>
    </source>
</evidence>
<organism evidence="6 7">
    <name type="scientific">Lentithecium fluviatile CBS 122367</name>
    <dbReference type="NCBI Taxonomy" id="1168545"/>
    <lineage>
        <taxon>Eukaryota</taxon>
        <taxon>Fungi</taxon>
        <taxon>Dikarya</taxon>
        <taxon>Ascomycota</taxon>
        <taxon>Pezizomycotina</taxon>
        <taxon>Dothideomycetes</taxon>
        <taxon>Pleosporomycetidae</taxon>
        <taxon>Pleosporales</taxon>
        <taxon>Massarineae</taxon>
        <taxon>Lentitheciaceae</taxon>
        <taxon>Lentithecium</taxon>
    </lineage>
</organism>
<name>A0A6G1IDD3_9PLEO</name>
<dbReference type="InterPro" id="IPR036259">
    <property type="entry name" value="MFS_trans_sf"/>
</dbReference>
<dbReference type="EMBL" id="MU005638">
    <property type="protein sequence ID" value="KAF2676216.1"/>
    <property type="molecule type" value="Genomic_DNA"/>
</dbReference>
<gene>
    <name evidence="6" type="ORF">K458DRAFT_322496</name>
</gene>
<keyword evidence="7" id="KW-1185">Reference proteome</keyword>
<keyword evidence="3 5" id="KW-1133">Transmembrane helix</keyword>
<proteinExistence type="predicted"/>
<dbReference type="SUPFAM" id="SSF103473">
    <property type="entry name" value="MFS general substrate transporter"/>
    <property type="match status" value="1"/>
</dbReference>
<protein>
    <recommendedName>
        <fullName evidence="8">MFS general substrate transporter</fullName>
    </recommendedName>
</protein>
<feature type="transmembrane region" description="Helical" evidence="5">
    <location>
        <begin position="178"/>
        <end position="196"/>
    </location>
</feature>
<evidence type="ECO:0000256" key="2">
    <source>
        <dbReference type="ARBA" id="ARBA00022692"/>
    </source>
</evidence>
<comment type="subcellular location">
    <subcellularLocation>
        <location evidence="1">Membrane</location>
        <topology evidence="1">Multi-pass membrane protein</topology>
    </subcellularLocation>
</comment>
<evidence type="ECO:0000256" key="4">
    <source>
        <dbReference type="ARBA" id="ARBA00023136"/>
    </source>
</evidence>
<dbReference type="Proteomes" id="UP000799291">
    <property type="component" value="Unassembled WGS sequence"/>
</dbReference>
<dbReference type="OrthoDB" id="10021397at2759"/>
<evidence type="ECO:0000313" key="6">
    <source>
        <dbReference type="EMBL" id="KAF2676216.1"/>
    </source>
</evidence>
<dbReference type="AlphaFoldDB" id="A0A6G1IDD3"/>
<reference evidence="6" key="1">
    <citation type="journal article" date="2020" name="Stud. Mycol.">
        <title>101 Dothideomycetes genomes: a test case for predicting lifestyles and emergence of pathogens.</title>
        <authorList>
            <person name="Haridas S."/>
            <person name="Albert R."/>
            <person name="Binder M."/>
            <person name="Bloem J."/>
            <person name="Labutti K."/>
            <person name="Salamov A."/>
            <person name="Andreopoulos B."/>
            <person name="Baker S."/>
            <person name="Barry K."/>
            <person name="Bills G."/>
            <person name="Bluhm B."/>
            <person name="Cannon C."/>
            <person name="Castanera R."/>
            <person name="Culley D."/>
            <person name="Daum C."/>
            <person name="Ezra D."/>
            <person name="Gonzalez J."/>
            <person name="Henrissat B."/>
            <person name="Kuo A."/>
            <person name="Liang C."/>
            <person name="Lipzen A."/>
            <person name="Lutzoni F."/>
            <person name="Magnuson J."/>
            <person name="Mondo S."/>
            <person name="Nolan M."/>
            <person name="Ohm R."/>
            <person name="Pangilinan J."/>
            <person name="Park H.-J."/>
            <person name="Ramirez L."/>
            <person name="Alfaro M."/>
            <person name="Sun H."/>
            <person name="Tritt A."/>
            <person name="Yoshinaga Y."/>
            <person name="Zwiers L.-H."/>
            <person name="Turgeon B."/>
            <person name="Goodwin S."/>
            <person name="Spatafora J."/>
            <person name="Crous P."/>
            <person name="Grigoriev I."/>
        </authorList>
    </citation>
    <scope>NUCLEOTIDE SEQUENCE</scope>
    <source>
        <strain evidence="6">CBS 122367</strain>
    </source>
</reference>
<dbReference type="PANTHER" id="PTHR23501">
    <property type="entry name" value="MAJOR FACILITATOR SUPERFAMILY"/>
    <property type="match status" value="1"/>
</dbReference>
<evidence type="ECO:0000256" key="3">
    <source>
        <dbReference type="ARBA" id="ARBA00022989"/>
    </source>
</evidence>
<keyword evidence="4 5" id="KW-0472">Membrane</keyword>
<dbReference type="PANTHER" id="PTHR23501:SF199">
    <property type="entry name" value="MFS EFFLUX TRANSPORTER INPD-RELATED"/>
    <property type="match status" value="1"/>
</dbReference>
<dbReference type="GO" id="GO:0005886">
    <property type="term" value="C:plasma membrane"/>
    <property type="evidence" value="ECO:0007669"/>
    <property type="project" value="TreeGrafter"/>
</dbReference>
<evidence type="ECO:0000256" key="1">
    <source>
        <dbReference type="ARBA" id="ARBA00004141"/>
    </source>
</evidence>
<dbReference type="GO" id="GO:0022857">
    <property type="term" value="F:transmembrane transporter activity"/>
    <property type="evidence" value="ECO:0007669"/>
    <property type="project" value="TreeGrafter"/>
</dbReference>